<evidence type="ECO:0000313" key="2">
    <source>
        <dbReference type="EMBL" id="RKP38515.1"/>
    </source>
</evidence>
<sequence>MGNSQSQTKDEPLVFYGSNVSMDLSKDLMYHLHSESQKQKFTPSPSSSDAPSGSGAPAAVDAVQIENVVNQRVEQALHRLFTENPELTHPSAGDPHRSLLDLAHRESQLTHGSTEAVAQELRQAIEQYQPHSATAELPAAVQESRRAVVACYRDHTGRPLDCWQEVEKFKQSVREAQEAKWKQAL</sequence>
<keyword evidence="3" id="KW-1185">Reference proteome</keyword>
<feature type="region of interest" description="Disordered" evidence="1">
    <location>
        <begin position="31"/>
        <end position="59"/>
    </location>
</feature>
<organism evidence="2 3">
    <name type="scientific">Dimargaris cristalligena</name>
    <dbReference type="NCBI Taxonomy" id="215637"/>
    <lineage>
        <taxon>Eukaryota</taxon>
        <taxon>Fungi</taxon>
        <taxon>Fungi incertae sedis</taxon>
        <taxon>Zoopagomycota</taxon>
        <taxon>Kickxellomycotina</taxon>
        <taxon>Dimargaritomycetes</taxon>
        <taxon>Dimargaritales</taxon>
        <taxon>Dimargaritaceae</taxon>
        <taxon>Dimargaris</taxon>
    </lineage>
</organism>
<dbReference type="OrthoDB" id="5544375at2759"/>
<reference evidence="3" key="1">
    <citation type="journal article" date="2018" name="Nat. Microbiol.">
        <title>Leveraging single-cell genomics to expand the fungal tree of life.</title>
        <authorList>
            <person name="Ahrendt S.R."/>
            <person name="Quandt C.A."/>
            <person name="Ciobanu D."/>
            <person name="Clum A."/>
            <person name="Salamov A."/>
            <person name="Andreopoulos B."/>
            <person name="Cheng J.F."/>
            <person name="Woyke T."/>
            <person name="Pelin A."/>
            <person name="Henrissat B."/>
            <person name="Reynolds N.K."/>
            <person name="Benny G.L."/>
            <person name="Smith M.E."/>
            <person name="James T.Y."/>
            <person name="Grigoriev I.V."/>
        </authorList>
    </citation>
    <scope>NUCLEOTIDE SEQUENCE [LARGE SCALE GENOMIC DNA]</scope>
    <source>
        <strain evidence="3">RSA 468</strain>
    </source>
</reference>
<protein>
    <submittedName>
        <fullName evidence="2">Uncharacterized protein</fullName>
    </submittedName>
</protein>
<dbReference type="Pfam" id="PF07956">
    <property type="entry name" value="DUF1690"/>
    <property type="match status" value="1"/>
</dbReference>
<name>A0A4P9ZXS0_9FUNG</name>
<dbReference type="EMBL" id="ML002359">
    <property type="protein sequence ID" value="RKP38515.1"/>
    <property type="molecule type" value="Genomic_DNA"/>
</dbReference>
<proteinExistence type="predicted"/>
<dbReference type="InterPro" id="IPR012471">
    <property type="entry name" value="DUF1690"/>
</dbReference>
<evidence type="ECO:0000313" key="3">
    <source>
        <dbReference type="Proteomes" id="UP000268162"/>
    </source>
</evidence>
<dbReference type="Proteomes" id="UP000268162">
    <property type="component" value="Unassembled WGS sequence"/>
</dbReference>
<gene>
    <name evidence="2" type="ORF">BJ085DRAFT_30469</name>
</gene>
<feature type="compositionally biased region" description="Low complexity" evidence="1">
    <location>
        <begin position="43"/>
        <end position="59"/>
    </location>
</feature>
<dbReference type="AlphaFoldDB" id="A0A4P9ZXS0"/>
<accession>A0A4P9ZXS0</accession>
<evidence type="ECO:0000256" key="1">
    <source>
        <dbReference type="SAM" id="MobiDB-lite"/>
    </source>
</evidence>